<organism evidence="5 6">
    <name type="scientific">Pedobacter xixiisoli</name>
    <dbReference type="NCBI Taxonomy" id="1476464"/>
    <lineage>
        <taxon>Bacteria</taxon>
        <taxon>Pseudomonadati</taxon>
        <taxon>Bacteroidota</taxon>
        <taxon>Sphingobacteriia</taxon>
        <taxon>Sphingobacteriales</taxon>
        <taxon>Sphingobacteriaceae</taxon>
        <taxon>Pedobacter</taxon>
    </lineage>
</organism>
<dbReference type="Proteomes" id="UP000219281">
    <property type="component" value="Unassembled WGS sequence"/>
</dbReference>
<dbReference type="PANTHER" id="PTHR43280:SF2">
    <property type="entry name" value="HTH-TYPE TRANSCRIPTIONAL REGULATOR EXSA"/>
    <property type="match status" value="1"/>
</dbReference>
<dbReference type="OrthoDB" id="952277at2"/>
<keyword evidence="6" id="KW-1185">Reference proteome</keyword>
<dbReference type="PANTHER" id="PTHR43280">
    <property type="entry name" value="ARAC-FAMILY TRANSCRIPTIONAL REGULATOR"/>
    <property type="match status" value="1"/>
</dbReference>
<dbReference type="AlphaFoldDB" id="A0A286ADM1"/>
<evidence type="ECO:0000256" key="1">
    <source>
        <dbReference type="ARBA" id="ARBA00023015"/>
    </source>
</evidence>
<sequence length="185" mass="21017">MKLYIKNMVCDRCKMAVETVLDKLDLNPTNVVLGEVDLKEESLTDAKYQEMKTALENLGFELLEDKKKAAVAQIKAAIVELAHYTKEPLKVNLSEYLSNKLGTDYASLSSVFSVEEKNTIEHYFIQQKIEKAKELLSYGELTLSEIAFQLNYSSVAHLSAQFKKETGLTPSQFKQDLKRQTLDKI</sequence>
<evidence type="ECO:0000256" key="3">
    <source>
        <dbReference type="ARBA" id="ARBA00023163"/>
    </source>
</evidence>
<dbReference type="Pfam" id="PF12833">
    <property type="entry name" value="HTH_18"/>
    <property type="match status" value="1"/>
</dbReference>
<dbReference type="Gene3D" id="3.30.70.100">
    <property type="match status" value="1"/>
</dbReference>
<dbReference type="PROSITE" id="PS00041">
    <property type="entry name" value="HTH_ARAC_FAMILY_1"/>
    <property type="match status" value="1"/>
</dbReference>
<dbReference type="SUPFAM" id="SSF55008">
    <property type="entry name" value="HMA, heavy metal-associated domain"/>
    <property type="match status" value="1"/>
</dbReference>
<dbReference type="PROSITE" id="PS01124">
    <property type="entry name" value="HTH_ARAC_FAMILY_2"/>
    <property type="match status" value="1"/>
</dbReference>
<dbReference type="GO" id="GO:0043565">
    <property type="term" value="F:sequence-specific DNA binding"/>
    <property type="evidence" value="ECO:0007669"/>
    <property type="project" value="InterPro"/>
</dbReference>
<dbReference type="InterPro" id="IPR009057">
    <property type="entry name" value="Homeodomain-like_sf"/>
</dbReference>
<dbReference type="Gene3D" id="1.10.10.60">
    <property type="entry name" value="Homeodomain-like"/>
    <property type="match status" value="1"/>
</dbReference>
<dbReference type="EMBL" id="OCMT01000004">
    <property type="protein sequence ID" value="SOD19998.1"/>
    <property type="molecule type" value="Genomic_DNA"/>
</dbReference>
<name>A0A286ADM1_9SPHI</name>
<keyword evidence="2 5" id="KW-0238">DNA-binding</keyword>
<dbReference type="InterPro" id="IPR018062">
    <property type="entry name" value="HTH_AraC-typ_CS"/>
</dbReference>
<dbReference type="GO" id="GO:0003700">
    <property type="term" value="F:DNA-binding transcription factor activity"/>
    <property type="evidence" value="ECO:0007669"/>
    <property type="project" value="InterPro"/>
</dbReference>
<gene>
    <name evidence="5" type="ORF">SAMN06297358_3706</name>
</gene>
<dbReference type="SUPFAM" id="SSF46689">
    <property type="entry name" value="Homeodomain-like"/>
    <property type="match status" value="1"/>
</dbReference>
<reference evidence="6" key="1">
    <citation type="submission" date="2017-09" db="EMBL/GenBank/DDBJ databases">
        <authorList>
            <person name="Varghese N."/>
            <person name="Submissions S."/>
        </authorList>
    </citation>
    <scope>NUCLEOTIDE SEQUENCE [LARGE SCALE GENOMIC DNA]</scope>
    <source>
        <strain evidence="6">CGMCC 1.12803</strain>
    </source>
</reference>
<keyword evidence="3" id="KW-0804">Transcription</keyword>
<dbReference type="GO" id="GO:0046872">
    <property type="term" value="F:metal ion binding"/>
    <property type="evidence" value="ECO:0007669"/>
    <property type="project" value="InterPro"/>
</dbReference>
<dbReference type="InterPro" id="IPR036163">
    <property type="entry name" value="HMA_dom_sf"/>
</dbReference>
<evidence type="ECO:0000313" key="5">
    <source>
        <dbReference type="EMBL" id="SOD19998.1"/>
    </source>
</evidence>
<proteinExistence type="predicted"/>
<feature type="domain" description="HTH araC/xylS-type" evidence="4">
    <location>
        <begin position="95"/>
        <end position="176"/>
    </location>
</feature>
<dbReference type="SMART" id="SM00342">
    <property type="entry name" value="HTH_ARAC"/>
    <property type="match status" value="1"/>
</dbReference>
<keyword evidence="1" id="KW-0805">Transcription regulation</keyword>
<evidence type="ECO:0000313" key="6">
    <source>
        <dbReference type="Proteomes" id="UP000219281"/>
    </source>
</evidence>
<dbReference type="InterPro" id="IPR018060">
    <property type="entry name" value="HTH_AraC"/>
</dbReference>
<dbReference type="RefSeq" id="WP_097133481.1">
    <property type="nucleotide sequence ID" value="NZ_OCMT01000004.1"/>
</dbReference>
<accession>A0A286ADM1</accession>
<protein>
    <submittedName>
        <fullName evidence="5">AraC-type DNA-binding protein</fullName>
    </submittedName>
</protein>
<evidence type="ECO:0000256" key="2">
    <source>
        <dbReference type="ARBA" id="ARBA00023125"/>
    </source>
</evidence>
<evidence type="ECO:0000259" key="4">
    <source>
        <dbReference type="PROSITE" id="PS01124"/>
    </source>
</evidence>